<feature type="compositionally biased region" description="Acidic residues" evidence="6">
    <location>
        <begin position="1232"/>
        <end position="1264"/>
    </location>
</feature>
<dbReference type="PANTHER" id="PTHR31908:SF11">
    <property type="entry name" value="PROTEIN CROWDED NUCLEI 1"/>
    <property type="match status" value="1"/>
</dbReference>
<dbReference type="Proteomes" id="UP000655225">
    <property type="component" value="Unassembled WGS sequence"/>
</dbReference>
<feature type="region of interest" description="Disordered" evidence="6">
    <location>
        <begin position="1205"/>
        <end position="1282"/>
    </location>
</feature>
<keyword evidence="1 5" id="KW-0175">Coiled coil</keyword>
<feature type="compositionally biased region" description="Polar residues" evidence="6">
    <location>
        <begin position="1205"/>
        <end position="1217"/>
    </location>
</feature>
<feature type="compositionally biased region" description="Polar residues" evidence="6">
    <location>
        <begin position="1046"/>
        <end position="1055"/>
    </location>
</feature>
<reference evidence="7 8" key="1">
    <citation type="submission" date="2020-04" db="EMBL/GenBank/DDBJ databases">
        <title>Plant Genome Project.</title>
        <authorList>
            <person name="Zhang R.-G."/>
        </authorList>
    </citation>
    <scope>NUCLEOTIDE SEQUENCE [LARGE SCALE GENOMIC DNA]</scope>
    <source>
        <strain evidence="7">YNK0</strain>
        <tissue evidence="7">Leaf</tissue>
    </source>
</reference>
<feature type="compositionally biased region" description="Basic residues" evidence="6">
    <location>
        <begin position="1005"/>
        <end position="1022"/>
    </location>
</feature>
<name>A0A835D458_TETSI</name>
<feature type="region of interest" description="Disordered" evidence="6">
    <location>
        <begin position="1"/>
        <end position="62"/>
    </location>
</feature>
<keyword evidence="8" id="KW-1185">Reference proteome</keyword>
<evidence type="ECO:0000256" key="5">
    <source>
        <dbReference type="SAM" id="Coils"/>
    </source>
</evidence>
<comment type="subcellular location">
    <subcellularLocation>
        <location evidence="3">Nucleus lamina</location>
    </subcellularLocation>
</comment>
<dbReference type="GO" id="GO:0005652">
    <property type="term" value="C:nuclear lamina"/>
    <property type="evidence" value="ECO:0007669"/>
    <property type="project" value="UniProtKB-SubCell"/>
</dbReference>
<evidence type="ECO:0000256" key="4">
    <source>
        <dbReference type="ARBA" id="ARBA00024208"/>
    </source>
</evidence>
<feature type="coiled-coil region" evidence="5">
    <location>
        <begin position="349"/>
        <end position="411"/>
    </location>
</feature>
<dbReference type="EMBL" id="JABCRI010000018">
    <property type="protein sequence ID" value="KAF8389818.1"/>
    <property type="molecule type" value="Genomic_DNA"/>
</dbReference>
<feature type="compositionally biased region" description="Basic and acidic residues" evidence="6">
    <location>
        <begin position="989"/>
        <end position="1004"/>
    </location>
</feature>
<evidence type="ECO:0000256" key="6">
    <source>
        <dbReference type="SAM" id="MobiDB-lite"/>
    </source>
</evidence>
<dbReference type="OrthoDB" id="673795at2759"/>
<dbReference type="InterPro" id="IPR040418">
    <property type="entry name" value="CRWN"/>
</dbReference>
<feature type="coiled-coil region" evidence="5">
    <location>
        <begin position="541"/>
        <end position="652"/>
    </location>
</feature>
<proteinExistence type="inferred from homology"/>
<gene>
    <name evidence="7" type="ORF">HHK36_024337</name>
</gene>
<feature type="coiled-coil region" evidence="5">
    <location>
        <begin position="457"/>
        <end position="516"/>
    </location>
</feature>
<feature type="coiled-coil region" evidence="5">
    <location>
        <begin position="89"/>
        <end position="151"/>
    </location>
</feature>
<evidence type="ECO:0000256" key="3">
    <source>
        <dbReference type="ARBA" id="ARBA00024186"/>
    </source>
</evidence>
<sequence>MFTPQKKSLSGWPVTPRSEARKNSVGVSNSRNDGGRDGSAAKGKRVAFAERPPPLGSLDENGRKTVVGLDGGDTEVWQRFREAGLLDEASLERKDREALFERVSKLENELFEYQYNMGILLIEKKEWTSKHEELRQALAEAHEIIKREQTSHAMAVSEVEKREENLRKALGVEKQCVADDFIDLRIKYRMIELMIGVVDDTILEITLLEKALREMRGEHAEIKFSSKTKLAEANALVINIEERSLEVEAKLRAADAKLAEASRKSSEMERKLQEVETRESVHRKERLSLNAEREVHETTFSKQREDLREWERKLQEGEERLCEGRRILNQREDRANENDKTFKQKEWDLEEAQKKFEITNSTLKKKEDDINNRLANLAVREEEADAMKRNLEMKEKKILALEEELNVRERLPEAVVRLIRRPIVVSVMVEIQKLLDEHNAFLDMKKHEFELELDQKRKSLDEELKSKEVSVEQKEVEINHKEEKIKKREQALEKKLEKFKEKEKDLESKSKMLKEREKFIKSEEKNFEMEKKQMLADKENLQIFKAELEKIRVDIEEQQLKIHEEREKLKITAEERSEHLRLQLELKQEIEKYRLQKELLLKEGEELKQERESFEREWEVLDEKRAQIAKELKEVIKEKEKLDKLKLSEEDRLKSEKLGTQDYIQRELEALRLEKESFAASMEHEQSVISEKSRSQHSQMLHDFDIRKRELETDMRNRQEEMEKQLCQRERAFVEERDGELKNINYLREVAQREMEEMKLERHKIQKEKQEVAVNKKDFEGNQLEMRKDIDELGILSRKLKDQREQFIKERGRFLAFVEKHKSCKNCGDMTSEFVLSDLQCLHEMENEEALPLPRLAEDFLESIQGNLVASERPSIKISPGGIGLGSPDSGERMSWLRKCTLKIFNLSPGKKIEHAVAQGLAQDLPPSIIQVNVEEASKRLGSIEDEPEPSFSIASDSFVQRLQSDNTIREMEGGFSLSVDDQSNMDSKTQEVPEDSQHLELKSGRGKPGKKRKPGVRRTRSVKAVVEEAKIILGETPEWNEDEQPNGNTENSAHNNEESRGDSSFADKGATSMGRKRHFAHNSRNTVDEQDADDSEARSDSVTAGGRRKKRQTVAPAMESPGRSRYNLRRPKIAGTAAAAKASSDLTKRKEKEADHGGVTGEVPNSEAAFAEPSVGVASGNGKSTHLVHVTELKSVVRFKTTANTYGGNTDATQLENMELSEVNETPEGAEYVDEAEYGSEFRGDDDDDDDDNDDDDDDDDESEHPGEASIGKKLWTFLTT</sequence>
<keyword evidence="2" id="KW-0539">Nucleus</keyword>
<dbReference type="GO" id="GO:0006997">
    <property type="term" value="P:nucleus organization"/>
    <property type="evidence" value="ECO:0007669"/>
    <property type="project" value="InterPro"/>
</dbReference>
<feature type="coiled-coil region" evidence="5">
    <location>
        <begin position="244"/>
        <end position="320"/>
    </location>
</feature>
<feature type="region of interest" description="Disordered" evidence="6">
    <location>
        <begin position="976"/>
        <end position="1168"/>
    </location>
</feature>
<accession>A0A835D458</accession>
<evidence type="ECO:0000313" key="7">
    <source>
        <dbReference type="EMBL" id="KAF8389818.1"/>
    </source>
</evidence>
<evidence type="ECO:0000256" key="2">
    <source>
        <dbReference type="ARBA" id="ARBA00023242"/>
    </source>
</evidence>
<protein>
    <submittedName>
        <fullName evidence="7">Uncharacterized protein</fullName>
    </submittedName>
</protein>
<dbReference type="SUPFAM" id="SSF57997">
    <property type="entry name" value="Tropomyosin"/>
    <property type="match status" value="1"/>
</dbReference>
<evidence type="ECO:0000256" key="1">
    <source>
        <dbReference type="ARBA" id="ARBA00023054"/>
    </source>
</evidence>
<feature type="coiled-coil region" evidence="5">
    <location>
        <begin position="708"/>
        <end position="775"/>
    </location>
</feature>
<comment type="caution">
    <text evidence="7">The sequence shown here is derived from an EMBL/GenBank/DDBJ whole genome shotgun (WGS) entry which is preliminary data.</text>
</comment>
<comment type="similarity">
    <text evidence="4">Belongs to the CRWN family.</text>
</comment>
<organism evidence="7 8">
    <name type="scientific">Tetracentron sinense</name>
    <name type="common">Spur-leaf</name>
    <dbReference type="NCBI Taxonomy" id="13715"/>
    <lineage>
        <taxon>Eukaryota</taxon>
        <taxon>Viridiplantae</taxon>
        <taxon>Streptophyta</taxon>
        <taxon>Embryophyta</taxon>
        <taxon>Tracheophyta</taxon>
        <taxon>Spermatophyta</taxon>
        <taxon>Magnoliopsida</taxon>
        <taxon>Trochodendrales</taxon>
        <taxon>Trochodendraceae</taxon>
        <taxon>Tetracentron</taxon>
    </lineage>
</organism>
<dbReference type="PANTHER" id="PTHR31908">
    <property type="entry name" value="PROTEIN CROWDED NUCLEI 4"/>
    <property type="match status" value="1"/>
</dbReference>
<evidence type="ECO:0000313" key="8">
    <source>
        <dbReference type="Proteomes" id="UP000655225"/>
    </source>
</evidence>
<feature type="compositionally biased region" description="Basic and acidic residues" evidence="6">
    <location>
        <begin position="1147"/>
        <end position="1157"/>
    </location>
</feature>
<dbReference type="OMA" id="DGIQNLM"/>